<name>A0A830CNS1_9LAMI</name>
<feature type="domain" description="ZF-HD dimerization-type" evidence="4">
    <location>
        <begin position="1"/>
        <end position="47"/>
    </location>
</feature>
<dbReference type="GO" id="GO:0000976">
    <property type="term" value="F:transcription cis-regulatory region binding"/>
    <property type="evidence" value="ECO:0007669"/>
    <property type="project" value="TreeGrafter"/>
</dbReference>
<accession>A0A830CNS1</accession>
<keyword evidence="5" id="KW-0238">DNA-binding</keyword>
<keyword evidence="5" id="KW-0371">Homeobox</keyword>
<evidence type="ECO:0000313" key="5">
    <source>
        <dbReference type="EMBL" id="GFP97854.1"/>
    </source>
</evidence>
<dbReference type="GO" id="GO:0003700">
    <property type="term" value="F:DNA-binding transcription factor activity"/>
    <property type="evidence" value="ECO:0007669"/>
    <property type="project" value="TreeGrafter"/>
</dbReference>
<keyword evidence="1" id="KW-0479">Metal-binding</keyword>
<dbReference type="NCBIfam" id="TIGR01566">
    <property type="entry name" value="ZF_HD_prot_N"/>
    <property type="match status" value="1"/>
</dbReference>
<keyword evidence="6" id="KW-1185">Reference proteome</keyword>
<evidence type="ECO:0000256" key="3">
    <source>
        <dbReference type="ARBA" id="ARBA00022833"/>
    </source>
</evidence>
<dbReference type="Proteomes" id="UP000653305">
    <property type="component" value="Unassembled WGS sequence"/>
</dbReference>
<evidence type="ECO:0000256" key="2">
    <source>
        <dbReference type="ARBA" id="ARBA00022771"/>
    </source>
</evidence>
<dbReference type="GO" id="GO:0008270">
    <property type="term" value="F:zinc ion binding"/>
    <property type="evidence" value="ECO:0007669"/>
    <property type="project" value="UniProtKB-KW"/>
</dbReference>
<reference evidence="5" key="1">
    <citation type="submission" date="2020-07" db="EMBL/GenBank/DDBJ databases">
        <title>Ethylene signaling mediates host invasion by parasitic plants.</title>
        <authorList>
            <person name="Yoshida S."/>
        </authorList>
    </citation>
    <scope>NUCLEOTIDE SEQUENCE</scope>
    <source>
        <strain evidence="5">Okayama</strain>
    </source>
</reference>
<sequence>MPQEPRDEHGAHVVDGCGEFMPSGEDDTLKALGCTACDRHHNFHWKEGDGEPTLMQQPHFYSGTNNSRGGGALTLRLDSPSTLGGGAPLGGIKLSPTLPPLREVANLLLLNVAAALSVHQVAIVYDRRRRSSQMISELK</sequence>
<dbReference type="PROSITE" id="PS51523">
    <property type="entry name" value="ZF_HD_DIMER"/>
    <property type="match status" value="1"/>
</dbReference>
<proteinExistence type="predicted"/>
<keyword evidence="2 5" id="KW-0863">Zinc-finger</keyword>
<protein>
    <submittedName>
        <fullName evidence="5">Zinc-finger homeodomain protein 3</fullName>
    </submittedName>
</protein>
<gene>
    <name evidence="5" type="ORF">PHJA_001929500</name>
</gene>
<dbReference type="EMBL" id="BMAC01000504">
    <property type="protein sequence ID" value="GFP97854.1"/>
    <property type="molecule type" value="Genomic_DNA"/>
</dbReference>
<dbReference type="InterPro" id="IPR006456">
    <property type="entry name" value="ZF_HD_homeobox_Cys/His_dimer"/>
</dbReference>
<evidence type="ECO:0000256" key="1">
    <source>
        <dbReference type="ARBA" id="ARBA00022723"/>
    </source>
</evidence>
<evidence type="ECO:0000259" key="4">
    <source>
        <dbReference type="PROSITE" id="PS51523"/>
    </source>
</evidence>
<organism evidence="5 6">
    <name type="scientific">Phtheirospermum japonicum</name>
    <dbReference type="NCBI Taxonomy" id="374723"/>
    <lineage>
        <taxon>Eukaryota</taxon>
        <taxon>Viridiplantae</taxon>
        <taxon>Streptophyta</taxon>
        <taxon>Embryophyta</taxon>
        <taxon>Tracheophyta</taxon>
        <taxon>Spermatophyta</taxon>
        <taxon>Magnoliopsida</taxon>
        <taxon>eudicotyledons</taxon>
        <taxon>Gunneridae</taxon>
        <taxon>Pentapetalae</taxon>
        <taxon>asterids</taxon>
        <taxon>lamiids</taxon>
        <taxon>Lamiales</taxon>
        <taxon>Orobanchaceae</taxon>
        <taxon>Orobanchaceae incertae sedis</taxon>
        <taxon>Phtheirospermum</taxon>
    </lineage>
</organism>
<dbReference type="OrthoDB" id="900759at2759"/>
<evidence type="ECO:0000313" key="6">
    <source>
        <dbReference type="Proteomes" id="UP000653305"/>
    </source>
</evidence>
<dbReference type="AlphaFoldDB" id="A0A830CNS1"/>
<dbReference type="GO" id="GO:0005634">
    <property type="term" value="C:nucleus"/>
    <property type="evidence" value="ECO:0007669"/>
    <property type="project" value="TreeGrafter"/>
</dbReference>
<dbReference type="PANTHER" id="PTHR31948">
    <property type="entry name" value="ZINC-FINGER HOMEODOMAIN PROTEIN 2"/>
    <property type="match status" value="1"/>
</dbReference>
<dbReference type="GO" id="GO:0050793">
    <property type="term" value="P:regulation of developmental process"/>
    <property type="evidence" value="ECO:0007669"/>
    <property type="project" value="TreeGrafter"/>
</dbReference>
<dbReference type="Pfam" id="PF04770">
    <property type="entry name" value="ZF-HD_dimer"/>
    <property type="match status" value="1"/>
</dbReference>
<dbReference type="PANTHER" id="PTHR31948:SF60">
    <property type="entry name" value="ZINC-FINGER HOMEODOMAIN PROTEIN 5"/>
    <property type="match status" value="1"/>
</dbReference>
<comment type="caution">
    <text evidence="5">The sequence shown here is derived from an EMBL/GenBank/DDBJ whole genome shotgun (WGS) entry which is preliminary data.</text>
</comment>
<keyword evidence="3" id="KW-0862">Zinc</keyword>